<proteinExistence type="predicted"/>
<organism evidence="1 2">
    <name type="scientific">Neolewinella lacunae</name>
    <dbReference type="NCBI Taxonomy" id="1517758"/>
    <lineage>
        <taxon>Bacteria</taxon>
        <taxon>Pseudomonadati</taxon>
        <taxon>Bacteroidota</taxon>
        <taxon>Saprospiria</taxon>
        <taxon>Saprospirales</taxon>
        <taxon>Lewinellaceae</taxon>
        <taxon>Neolewinella</taxon>
    </lineage>
</organism>
<reference evidence="1" key="1">
    <citation type="submission" date="2020-08" db="EMBL/GenBank/DDBJ databases">
        <title>Lewinella bacteria from marine environments.</title>
        <authorList>
            <person name="Zhong Y."/>
        </authorList>
    </citation>
    <scope>NUCLEOTIDE SEQUENCE</scope>
    <source>
        <strain evidence="1">KCTC 42187</strain>
    </source>
</reference>
<evidence type="ECO:0000313" key="2">
    <source>
        <dbReference type="Proteomes" id="UP000650081"/>
    </source>
</evidence>
<sequence>MRPRRLTFTTIVPRDLPETWAFFSRPENLEKLTPEDVHFNILSPVAGVEMYEGMIVQYRVRPFPGFTTDWVTEITHVSQHHHFIDDQRVGPFALWHHQHFFRALGPGRTEMTDILHYQVPLGPLGTLADWLFVHRQVLGIFQARESAIRRLFPEEQGGSGQQ</sequence>
<dbReference type="EMBL" id="JACSIT010000152">
    <property type="protein sequence ID" value="MBC6996331.1"/>
    <property type="molecule type" value="Genomic_DNA"/>
</dbReference>
<dbReference type="Gene3D" id="3.30.530.20">
    <property type="match status" value="1"/>
</dbReference>
<dbReference type="Proteomes" id="UP000650081">
    <property type="component" value="Unassembled WGS sequence"/>
</dbReference>
<dbReference type="SUPFAM" id="SSF55961">
    <property type="entry name" value="Bet v1-like"/>
    <property type="match status" value="1"/>
</dbReference>
<comment type="caution">
    <text evidence="1">The sequence shown here is derived from an EMBL/GenBank/DDBJ whole genome shotgun (WGS) entry which is preliminary data.</text>
</comment>
<dbReference type="RefSeq" id="WP_187468342.1">
    <property type="nucleotide sequence ID" value="NZ_JACSIT010000152.1"/>
</dbReference>
<evidence type="ECO:0000313" key="1">
    <source>
        <dbReference type="EMBL" id="MBC6996331.1"/>
    </source>
</evidence>
<name>A0A923PRA4_9BACT</name>
<dbReference type="InterPro" id="IPR023393">
    <property type="entry name" value="START-like_dom_sf"/>
</dbReference>
<dbReference type="AlphaFoldDB" id="A0A923PRA4"/>
<gene>
    <name evidence="1" type="ORF">H9S92_19325</name>
</gene>
<dbReference type="CDD" id="cd07820">
    <property type="entry name" value="SRPBCC_3"/>
    <property type="match status" value="1"/>
</dbReference>
<protein>
    <submittedName>
        <fullName evidence="1">SRPBCC family protein</fullName>
    </submittedName>
</protein>
<accession>A0A923PRA4</accession>
<keyword evidence="2" id="KW-1185">Reference proteome</keyword>